<comment type="caution">
    <text evidence="1">The sequence shown here is derived from an EMBL/GenBank/DDBJ whole genome shotgun (WGS) entry which is preliminary data.</text>
</comment>
<sequence length="94" mass="10594">MGKLFGPDFITQKYLQQYPNSARARSWAGVGVHIETENGVWRIGGNGYTWAGKPDAWVLPFEQAVRKIAHCGPEKRGRFLRAARSALQEKPHDD</sequence>
<protein>
    <submittedName>
        <fullName evidence="1">Uncharacterized protein</fullName>
    </submittedName>
</protein>
<dbReference type="AlphaFoldDB" id="A0A8J7R1S6"/>
<reference evidence="1" key="1">
    <citation type="submission" date="2021-03" db="EMBL/GenBank/DDBJ databases">
        <title>Genome sequencing and assembly of Tianweitania sediminis.</title>
        <authorList>
            <person name="Chhetri G."/>
        </authorList>
    </citation>
    <scope>NUCLEOTIDE SEQUENCE</scope>
    <source>
        <strain evidence="1">Z8</strain>
    </source>
</reference>
<organism evidence="1 2">
    <name type="scientific">Tianweitania sediminis</name>
    <dbReference type="NCBI Taxonomy" id="1502156"/>
    <lineage>
        <taxon>Bacteria</taxon>
        <taxon>Pseudomonadati</taxon>
        <taxon>Pseudomonadota</taxon>
        <taxon>Alphaproteobacteria</taxon>
        <taxon>Hyphomicrobiales</taxon>
        <taxon>Phyllobacteriaceae</taxon>
        <taxon>Tianweitania</taxon>
    </lineage>
</organism>
<name>A0A8J7R1S6_9HYPH</name>
<evidence type="ECO:0000313" key="2">
    <source>
        <dbReference type="Proteomes" id="UP000666240"/>
    </source>
</evidence>
<gene>
    <name evidence="1" type="ORF">J5Y06_18500</name>
</gene>
<dbReference type="RefSeq" id="WP_209336665.1">
    <property type="nucleotide sequence ID" value="NZ_JAGIYY010000008.1"/>
</dbReference>
<evidence type="ECO:0000313" key="1">
    <source>
        <dbReference type="EMBL" id="MBP0440645.1"/>
    </source>
</evidence>
<accession>A0A8J7R1S6</accession>
<keyword evidence="2" id="KW-1185">Reference proteome</keyword>
<proteinExistence type="predicted"/>
<dbReference type="Proteomes" id="UP000666240">
    <property type="component" value="Unassembled WGS sequence"/>
</dbReference>
<dbReference type="EMBL" id="JAGIYY010000008">
    <property type="protein sequence ID" value="MBP0440645.1"/>
    <property type="molecule type" value="Genomic_DNA"/>
</dbReference>